<evidence type="ECO:0000313" key="2">
    <source>
        <dbReference type="Proteomes" id="UP001234178"/>
    </source>
</evidence>
<dbReference type="EMBL" id="JAOYFB010000002">
    <property type="protein sequence ID" value="KAK4007201.1"/>
    <property type="molecule type" value="Genomic_DNA"/>
</dbReference>
<evidence type="ECO:0000313" key="1">
    <source>
        <dbReference type="EMBL" id="KAK4007201.1"/>
    </source>
</evidence>
<protein>
    <submittedName>
        <fullName evidence="1">Uncharacterized protein</fullName>
    </submittedName>
</protein>
<proteinExistence type="predicted"/>
<keyword evidence="2" id="KW-1185">Reference proteome</keyword>
<name>A0ABQ9Z2S9_9CRUS</name>
<accession>A0ABQ9Z2S9</accession>
<comment type="caution">
    <text evidence="1">The sequence shown here is derived from an EMBL/GenBank/DDBJ whole genome shotgun (WGS) entry which is preliminary data.</text>
</comment>
<organism evidence="1 2">
    <name type="scientific">Daphnia magna</name>
    <dbReference type="NCBI Taxonomy" id="35525"/>
    <lineage>
        <taxon>Eukaryota</taxon>
        <taxon>Metazoa</taxon>
        <taxon>Ecdysozoa</taxon>
        <taxon>Arthropoda</taxon>
        <taxon>Crustacea</taxon>
        <taxon>Branchiopoda</taxon>
        <taxon>Diplostraca</taxon>
        <taxon>Cladocera</taxon>
        <taxon>Anomopoda</taxon>
        <taxon>Daphniidae</taxon>
        <taxon>Daphnia</taxon>
    </lineage>
</organism>
<gene>
    <name evidence="1" type="ORF">OUZ56_012361</name>
</gene>
<dbReference type="Proteomes" id="UP001234178">
    <property type="component" value="Unassembled WGS sequence"/>
</dbReference>
<reference evidence="1 2" key="1">
    <citation type="journal article" date="2023" name="Nucleic Acids Res.">
        <title>The hologenome of Daphnia magna reveals possible DNA methylation and microbiome-mediated evolution of the host genome.</title>
        <authorList>
            <person name="Chaturvedi A."/>
            <person name="Li X."/>
            <person name="Dhandapani V."/>
            <person name="Marshall H."/>
            <person name="Kissane S."/>
            <person name="Cuenca-Cambronero M."/>
            <person name="Asole G."/>
            <person name="Calvet F."/>
            <person name="Ruiz-Romero M."/>
            <person name="Marangio P."/>
            <person name="Guigo R."/>
            <person name="Rago D."/>
            <person name="Mirbahai L."/>
            <person name="Eastwood N."/>
            <person name="Colbourne J.K."/>
            <person name="Zhou J."/>
            <person name="Mallon E."/>
            <person name="Orsini L."/>
        </authorList>
    </citation>
    <scope>NUCLEOTIDE SEQUENCE [LARGE SCALE GENOMIC DNA]</scope>
    <source>
        <strain evidence="1">LRV0_1</strain>
    </source>
</reference>
<sequence length="304" mass="34271">MELQKHAFAIVDLFASNGTYVHVVRTTWIITGNTQGLVPKHHTYEAHIRKTEKPESDWILYPCHVRKGYDSYETAGRHLAEATVNSEINSTDVEVNAMGRGHRKKIGNKRYSPYEEKRPSIEIDGEDSEDSSVGFYGPTQSLLPTIPIPRHLMASTSNPMEEGMMSTNSRQDPTLISEGNLDSWDMTEEQSAISNITIQPKDLTQSTSNSIQESRKKILGRIHLIEKGITISKPFKGANQFDLEFETKKIMKSAPELFQRVQQSLGKDNSIPRDISEHSSLNGYGVGVMFLTQFRDCFVLCFSI</sequence>